<geneLocation type="plasmid" evidence="1 2">
    <name>pCC829_2</name>
</geneLocation>
<dbReference type="PANTHER" id="PTHR38436">
    <property type="entry name" value="POLYKETIDE CYCLASE SNOAL-LIKE DOMAIN"/>
    <property type="match status" value="1"/>
</dbReference>
<dbReference type="RefSeq" id="WP_231145868.1">
    <property type="nucleotide sequence ID" value="NZ_CP088102.1"/>
</dbReference>
<protein>
    <submittedName>
        <fullName evidence="1">Ester cyclase</fullName>
    </submittedName>
</protein>
<dbReference type="Pfam" id="PF07366">
    <property type="entry name" value="SnoaL"/>
    <property type="match status" value="1"/>
</dbReference>
<dbReference type="InterPro" id="IPR032710">
    <property type="entry name" value="NTF2-like_dom_sf"/>
</dbReference>
<name>A0ABY3R2M6_9BRAD</name>
<dbReference type="PANTHER" id="PTHR38436:SF1">
    <property type="entry name" value="ESTER CYCLASE"/>
    <property type="match status" value="1"/>
</dbReference>
<organism evidence="1 2">
    <name type="scientific">Bradyrhizobium barranii</name>
    <dbReference type="NCBI Taxonomy" id="2992140"/>
    <lineage>
        <taxon>Bacteria</taxon>
        <taxon>Pseudomonadati</taxon>
        <taxon>Pseudomonadota</taxon>
        <taxon>Alphaproteobacteria</taxon>
        <taxon>Hyphomicrobiales</taxon>
        <taxon>Nitrobacteraceae</taxon>
        <taxon>Bradyrhizobium</taxon>
    </lineage>
</organism>
<evidence type="ECO:0000313" key="2">
    <source>
        <dbReference type="Proteomes" id="UP001430990"/>
    </source>
</evidence>
<dbReference type="InterPro" id="IPR009959">
    <property type="entry name" value="Cyclase_SnoaL-like"/>
</dbReference>
<dbReference type="Proteomes" id="UP001430990">
    <property type="component" value="Plasmid pCC829_2"/>
</dbReference>
<dbReference type="Gene3D" id="3.10.450.50">
    <property type="match status" value="1"/>
</dbReference>
<dbReference type="SUPFAM" id="SSF54427">
    <property type="entry name" value="NTF2-like"/>
    <property type="match status" value="1"/>
</dbReference>
<gene>
    <name evidence="1" type="ORF">BjapCC829_48145</name>
</gene>
<evidence type="ECO:0000313" key="1">
    <source>
        <dbReference type="EMBL" id="UFW92049.1"/>
    </source>
</evidence>
<accession>A0ABY3R2M6</accession>
<dbReference type="EMBL" id="CP088102">
    <property type="protein sequence ID" value="UFW92049.1"/>
    <property type="molecule type" value="Genomic_DNA"/>
</dbReference>
<keyword evidence="2" id="KW-1185">Reference proteome</keyword>
<sequence length="163" mass="18304">MIAAPPGLEPAMDLARIALTPQKEVVRKFYKDMWDNADVALIPEIFQPGFTFRGSLGPVLVGFDQFADYVRWVTDSLENYTSDILDLLEEGNAVSGKLRFHGIHRKPMFGHAPIGRHVWWYGAPIFTFRGDKVSDLWVLGDIHGLIGRLAPDATSEPEFTTDM</sequence>
<proteinExistence type="predicted"/>
<reference evidence="1" key="1">
    <citation type="submission" date="2021-11" db="EMBL/GenBank/DDBJ databases">
        <title>Australian commercial rhizobial inoculants.</title>
        <authorList>
            <person name="Kohlmeier M.G."/>
            <person name="O'Hara G.W."/>
            <person name="Colombi E."/>
            <person name="Ramsay J.P."/>
            <person name="Terpolilli J."/>
        </authorList>
    </citation>
    <scope>NUCLEOTIDE SEQUENCE</scope>
    <source>
        <strain evidence="1">CC829</strain>
        <plasmid evidence="1">pCC829_2</plasmid>
    </source>
</reference>
<keyword evidence="1" id="KW-0614">Plasmid</keyword>